<dbReference type="GO" id="GO:0008080">
    <property type="term" value="F:N-acetyltransferase activity"/>
    <property type="evidence" value="ECO:0007669"/>
    <property type="project" value="TreeGrafter"/>
</dbReference>
<dbReference type="InterPro" id="IPR010828">
    <property type="entry name" value="Atf2/Sli1-like"/>
</dbReference>
<organism evidence="1 2">
    <name type="scientific">Tetrapisispora phaffii (strain ATCC 24235 / CBS 4417 / NBRC 1672 / NRRL Y-8282 / UCD 70-5)</name>
    <name type="common">Yeast</name>
    <name type="synonym">Fabospora phaffii</name>
    <dbReference type="NCBI Taxonomy" id="1071381"/>
    <lineage>
        <taxon>Eukaryota</taxon>
        <taxon>Fungi</taxon>
        <taxon>Dikarya</taxon>
        <taxon>Ascomycota</taxon>
        <taxon>Saccharomycotina</taxon>
        <taxon>Saccharomycetes</taxon>
        <taxon>Saccharomycetales</taxon>
        <taxon>Saccharomycetaceae</taxon>
        <taxon>Tetrapisispora</taxon>
    </lineage>
</organism>
<dbReference type="GO" id="GO:1901089">
    <property type="term" value="P:acetate ester metabolic process involved in fermentation"/>
    <property type="evidence" value="ECO:0007669"/>
    <property type="project" value="EnsemblFungi"/>
</dbReference>
<dbReference type="Pfam" id="PF07247">
    <property type="entry name" value="AATase"/>
    <property type="match status" value="1"/>
</dbReference>
<dbReference type="GO" id="GO:0005789">
    <property type="term" value="C:endoplasmic reticulum membrane"/>
    <property type="evidence" value="ECO:0007669"/>
    <property type="project" value="EnsemblFungi"/>
</dbReference>
<dbReference type="RefSeq" id="XP_003685841.1">
    <property type="nucleotide sequence ID" value="XM_003685793.1"/>
</dbReference>
<sequence length="534" mass="62320">MSLEALSFDEYKPYITEELIERGHARRMGHLQDYFAIIQRQKLYNNFNIYCELNEKVNKVQLSHAFREMFLQYPALIEYIVPKFYPKHEAYYRSEEYLSKPCPIHDYIRVLNEVNINDIIMNEQDEYKSITTKISDIFVKNDYKFSNEISEMVSTIKIAICDPKKPNWRIICLPSKTSSTEWKDFILVSNHFDSDGTSAVNFFEDLTNILSKQANVENDTIVIGNDINIINYSKDYKLISKLPIPITERISYTPTLSSIPKFIVGNICKTKLQYTSDGGDTPAEFVSEDPLTYDYLINFSSEEVAKMKKTIKNCLYNSVTLTPFIQACFFVAMYKYNKILNLNNWWQWGVDCALATNARRLLPDDPETRDLYRYGSNVGGTHYFNLISQFNINEFEYDKFFKLVDYYHKNYQNSYRNGDELVGFGVLFSDLIINNTNMDKTIKDDYTNHKRGGLLFSNVGYRNEDLTKKVHVNNIIFSQSPGCMKFTFGLNLISTDKCGMNILMNGVRGSVKSRENFEDFCRFFRKTVENFAKL</sequence>
<dbReference type="OMA" id="HLENYFA"/>
<dbReference type="GO" id="GO:0004026">
    <property type="term" value="F:alcohol O-acetyltransferase activity"/>
    <property type="evidence" value="ECO:0007669"/>
    <property type="project" value="EnsemblFungi"/>
</dbReference>
<dbReference type="STRING" id="1071381.G8BU29"/>
<reference evidence="1 2" key="1">
    <citation type="journal article" date="2011" name="Proc. Natl. Acad. Sci. U.S.A.">
        <title>Evolutionary erosion of yeast sex chromosomes by mating-type switching accidents.</title>
        <authorList>
            <person name="Gordon J.L."/>
            <person name="Armisen D."/>
            <person name="Proux-Wera E."/>
            <person name="Oheigeartaigh S.S."/>
            <person name="Byrne K.P."/>
            <person name="Wolfe K.H."/>
        </authorList>
    </citation>
    <scope>NUCLEOTIDE SEQUENCE [LARGE SCALE GENOMIC DNA]</scope>
    <source>
        <strain evidence="2">ATCC 24235 / CBS 4417 / NBRC 1672 / NRRL Y-8282 / UCD 70-5</strain>
    </source>
</reference>
<dbReference type="GO" id="GO:0009636">
    <property type="term" value="P:response to toxic substance"/>
    <property type="evidence" value="ECO:0007669"/>
    <property type="project" value="EnsemblFungi"/>
</dbReference>
<dbReference type="GeneID" id="11531147"/>
<dbReference type="PANTHER" id="PTHR28037:SF1">
    <property type="entry name" value="ALCOHOL O-ACETYLTRANSFERASE 1-RELATED"/>
    <property type="match status" value="1"/>
</dbReference>
<dbReference type="HOGENOM" id="CLU_043707_0_0_1"/>
<keyword evidence="2" id="KW-1185">Reference proteome</keyword>
<evidence type="ECO:0008006" key="3">
    <source>
        <dbReference type="Google" id="ProtNLM"/>
    </source>
</evidence>
<dbReference type="OrthoDB" id="3979966at2759"/>
<dbReference type="PANTHER" id="PTHR28037">
    <property type="entry name" value="ALCOHOL O-ACETYLTRANSFERASE 1-RELATED"/>
    <property type="match status" value="1"/>
</dbReference>
<dbReference type="eggNOG" id="ENOG502QTAU">
    <property type="taxonomic scope" value="Eukaryota"/>
</dbReference>
<dbReference type="InterPro" id="IPR052058">
    <property type="entry name" value="Alcohol_O-acetyltransferase"/>
</dbReference>
<dbReference type="Proteomes" id="UP000005666">
    <property type="component" value="Chromosome 5"/>
</dbReference>
<evidence type="ECO:0000313" key="2">
    <source>
        <dbReference type="Proteomes" id="UP000005666"/>
    </source>
</evidence>
<protein>
    <recommendedName>
        <fullName evidence="3">Alcohol acetyltransferase</fullName>
    </recommendedName>
</protein>
<dbReference type="KEGG" id="tpf:TPHA_0E03170"/>
<dbReference type="EMBL" id="HE612860">
    <property type="protein sequence ID" value="CCE63407.1"/>
    <property type="molecule type" value="Genomic_DNA"/>
</dbReference>
<name>G8BU29_TETPH</name>
<gene>
    <name evidence="1" type="primary">TPHA0E03170</name>
    <name evidence="1" type="ordered locus">TPHA_0E03170</name>
</gene>
<proteinExistence type="predicted"/>
<dbReference type="GO" id="GO:0008202">
    <property type="term" value="P:steroid metabolic process"/>
    <property type="evidence" value="ECO:0007669"/>
    <property type="project" value="EnsemblFungi"/>
</dbReference>
<dbReference type="AlphaFoldDB" id="G8BU29"/>
<evidence type="ECO:0000313" key="1">
    <source>
        <dbReference type="EMBL" id="CCE63407.1"/>
    </source>
</evidence>
<accession>G8BU29</accession>